<proteinExistence type="predicted"/>
<dbReference type="EMBL" id="CM046515">
    <property type="protein sequence ID" value="KAI8649177.1"/>
    <property type="molecule type" value="Genomic_DNA"/>
</dbReference>
<sequence length="621" mass="69377">MANTDVIIVGAGPSGLALAIALAARKIKSIVLEKNYEICTDPRAIAMAGDSLRIANLLGVNRSLLEEMGQVMTGIHFHQNTFTSKPFASIEHERDWLEQALPPAFVLLQPELEKEFRRSIQASEYAELRLNCTVTGIREVDGGVQAIYQREDGETIDIHGKHLVGADGKRGYVRKGYLEAKGIQQLPGLYKYNATWIAANLRITLPTPTSHPSFPPWKLGYQPEELWDVFWPGGFHFCTHPTMPIATGRFGPRQQKYWRFEYELPPNYIPDDLEEHLKEQMVAHITIPGHLFSRKGMKLDEPVSFPWDCVEVLRCAPANFSQKVVNRWFHGNVSLIGDAAHVFPPFGAQGIASGIRDALGLSWRLALLCDPHSCFSTPENRDMLLEGWSRERRKGVDVSSILTARSGNILLGKSASLVGLLKVLSGVLDLLPSVRDRLLRLNFDESDGHRGVDGGLFLEEEGGGFRTAQVCLKTTSGLTQLSDEVFWGRSGVLTLLLLRHPDEKEAAGIKEALDEANLPPYFLSREILELCEGTPSDGIELPSYLKANRFFLGTEEDTVRTMAQPLMPHYNPSAFRDRFQAATRYALIRPDFIVFSQARNPKQLELQLHAALKMMAQAVKE</sequence>
<gene>
    <name evidence="1" type="ORF">NCS57_01453900</name>
</gene>
<evidence type="ECO:0000313" key="2">
    <source>
        <dbReference type="Proteomes" id="UP001065298"/>
    </source>
</evidence>
<accession>A0ACC0QET7</accession>
<dbReference type="Proteomes" id="UP001065298">
    <property type="component" value="Chromosome 13"/>
</dbReference>
<evidence type="ECO:0000313" key="1">
    <source>
        <dbReference type="EMBL" id="KAI8649177.1"/>
    </source>
</evidence>
<organism evidence="1 2">
    <name type="scientific">Fusarium keratoplasticum</name>
    <dbReference type="NCBI Taxonomy" id="1328300"/>
    <lineage>
        <taxon>Eukaryota</taxon>
        <taxon>Fungi</taxon>
        <taxon>Dikarya</taxon>
        <taxon>Ascomycota</taxon>
        <taxon>Pezizomycotina</taxon>
        <taxon>Sordariomycetes</taxon>
        <taxon>Hypocreomycetidae</taxon>
        <taxon>Hypocreales</taxon>
        <taxon>Nectriaceae</taxon>
        <taxon>Fusarium</taxon>
        <taxon>Fusarium solani species complex</taxon>
    </lineage>
</organism>
<comment type="caution">
    <text evidence="1">The sequence shown here is derived from an EMBL/GenBank/DDBJ whole genome shotgun (WGS) entry which is preliminary data.</text>
</comment>
<protein>
    <submittedName>
        <fullName evidence="1">3-(3-hydroxy-phenyl)propionate/3-hydroxycinnamic acid hydroxylase</fullName>
    </submittedName>
</protein>
<name>A0ACC0QET7_9HYPO</name>
<reference evidence="1" key="1">
    <citation type="submission" date="2022-06" db="EMBL/GenBank/DDBJ databases">
        <title>Fusarium solani species complex genomes reveal bases of compartmentalisation and animal pathogenesis.</title>
        <authorList>
            <person name="Tsai I.J."/>
        </authorList>
    </citation>
    <scope>NUCLEOTIDE SEQUENCE</scope>
    <source>
        <strain evidence="1">Fu6.1</strain>
    </source>
</reference>
<keyword evidence="2" id="KW-1185">Reference proteome</keyword>